<dbReference type="SUPFAM" id="SSF56784">
    <property type="entry name" value="HAD-like"/>
    <property type="match status" value="1"/>
</dbReference>
<reference evidence="5 6" key="1">
    <citation type="submission" date="2016-10" db="EMBL/GenBank/DDBJ databases">
        <authorList>
            <person name="de Groot N.N."/>
        </authorList>
    </citation>
    <scope>NUCLEOTIDE SEQUENCE [LARGE SCALE GENOMIC DNA]</scope>
    <source>
        <strain evidence="5 6">DSM 8423</strain>
    </source>
</reference>
<comment type="similarity">
    <text evidence="1">Belongs to the HAD-like hydrolase superfamily.</text>
</comment>
<dbReference type="NCBIfam" id="TIGR01460">
    <property type="entry name" value="HAD-SF-IIA"/>
    <property type="match status" value="1"/>
</dbReference>
<dbReference type="InterPro" id="IPR006357">
    <property type="entry name" value="HAD-SF_hydro_IIA"/>
</dbReference>
<dbReference type="InterPro" id="IPR023214">
    <property type="entry name" value="HAD_sf"/>
</dbReference>
<dbReference type="PIRSF" id="PIRSF000915">
    <property type="entry name" value="PGP-type_phosphatase"/>
    <property type="match status" value="1"/>
</dbReference>
<keyword evidence="4" id="KW-0460">Magnesium</keyword>
<dbReference type="GO" id="GO:0005737">
    <property type="term" value="C:cytoplasm"/>
    <property type="evidence" value="ECO:0007669"/>
    <property type="project" value="TreeGrafter"/>
</dbReference>
<dbReference type="STRING" id="43775.SAMN04489760_104113"/>
<feature type="binding site" evidence="4">
    <location>
        <position position="38"/>
    </location>
    <ligand>
        <name>Mg(2+)</name>
        <dbReference type="ChEBI" id="CHEBI:18420"/>
    </ligand>
</feature>
<evidence type="ECO:0000313" key="5">
    <source>
        <dbReference type="EMBL" id="SEM11258.1"/>
    </source>
</evidence>
<keyword evidence="6" id="KW-1185">Reference proteome</keyword>
<dbReference type="AlphaFoldDB" id="A0A1H7VR36"/>
<dbReference type="Pfam" id="PF13344">
    <property type="entry name" value="Hydrolase_6"/>
    <property type="match status" value="1"/>
</dbReference>
<evidence type="ECO:0000313" key="6">
    <source>
        <dbReference type="Proteomes" id="UP000198744"/>
    </source>
</evidence>
<sequence length="296" mass="31261">MPRKLQINHGMQVAVIDLEFAGAGRITHMLKLVAFDLDGVIYRGAQILPHALDAVFAIEERRLLLRYVTNNATMHRTTLAQQLQSMGIPVKDEQVLGSAAATATWLQGRFAAGSQVLALGESGLLAELREVGFAAQHVLDASGDAAPVAVVVGLDRALNYKSLAAAQHFIMQGALFVATNTDATFPAEGRLLPGGGSVVAAVAAASGVDPVVIGKPGLGMAEVLRSTTGVDYPEILFVGDRLDTDIAMGVRAGMKTLLVLTGVHTRKHLACSEVQPDFILDDLAELPLLLDKAIQD</sequence>
<feature type="binding site" evidence="4">
    <location>
        <position position="36"/>
    </location>
    <ligand>
        <name>Mg(2+)</name>
        <dbReference type="ChEBI" id="CHEBI:18420"/>
    </ligand>
</feature>
<dbReference type="Gene3D" id="3.40.50.1000">
    <property type="entry name" value="HAD superfamily/HAD-like"/>
    <property type="match status" value="2"/>
</dbReference>
<feature type="binding site" evidence="3">
    <location>
        <position position="215"/>
    </location>
    <ligand>
        <name>substrate</name>
    </ligand>
</feature>
<dbReference type="EMBL" id="FOBS01000004">
    <property type="protein sequence ID" value="SEM11258.1"/>
    <property type="molecule type" value="Genomic_DNA"/>
</dbReference>
<dbReference type="Proteomes" id="UP000198744">
    <property type="component" value="Unassembled WGS sequence"/>
</dbReference>
<dbReference type="PANTHER" id="PTHR19288">
    <property type="entry name" value="4-NITROPHENYLPHOSPHATASE-RELATED"/>
    <property type="match status" value="1"/>
</dbReference>
<evidence type="ECO:0000256" key="2">
    <source>
        <dbReference type="PIRSR" id="PIRSR000915-1"/>
    </source>
</evidence>
<dbReference type="InterPro" id="IPR036412">
    <property type="entry name" value="HAD-like_sf"/>
</dbReference>
<organism evidence="5 6">
    <name type="scientific">Syntrophus gentianae</name>
    <dbReference type="NCBI Taxonomy" id="43775"/>
    <lineage>
        <taxon>Bacteria</taxon>
        <taxon>Pseudomonadati</taxon>
        <taxon>Thermodesulfobacteriota</taxon>
        <taxon>Syntrophia</taxon>
        <taxon>Syntrophales</taxon>
        <taxon>Syntrophaceae</taxon>
        <taxon>Syntrophus</taxon>
    </lineage>
</organism>
<proteinExistence type="inferred from homology"/>
<dbReference type="GO" id="GO:0046872">
    <property type="term" value="F:metal ion binding"/>
    <property type="evidence" value="ECO:0007669"/>
    <property type="project" value="UniProtKB-KW"/>
</dbReference>
<gene>
    <name evidence="5" type="ORF">SAMN04489760_104113</name>
</gene>
<keyword evidence="4" id="KW-0479">Metal-binding</keyword>
<comment type="cofactor">
    <cofactor evidence="4">
        <name>Mg(2+)</name>
        <dbReference type="ChEBI" id="CHEBI:18420"/>
    </cofactor>
    <text evidence="4">Divalent metal ions. Mg(2+) is the most effective.</text>
</comment>
<feature type="active site" description="Nucleophile" evidence="2">
    <location>
        <position position="36"/>
    </location>
</feature>
<evidence type="ECO:0000256" key="3">
    <source>
        <dbReference type="PIRSR" id="PIRSR000915-2"/>
    </source>
</evidence>
<dbReference type="Pfam" id="PF13242">
    <property type="entry name" value="Hydrolase_like"/>
    <property type="match status" value="1"/>
</dbReference>
<accession>A0A1H7VR36</accession>
<protein>
    <submittedName>
        <fullName evidence="5">4-nitrophenyl phosphatase</fullName>
    </submittedName>
</protein>
<feature type="binding site" evidence="4">
    <location>
        <position position="240"/>
    </location>
    <ligand>
        <name>Mg(2+)</name>
        <dbReference type="ChEBI" id="CHEBI:18420"/>
    </ligand>
</feature>
<dbReference type="PANTHER" id="PTHR19288:SF46">
    <property type="entry name" value="HALOACID DEHALOGENASE-LIKE HYDROLASE DOMAIN-CONTAINING PROTEIN 2"/>
    <property type="match status" value="1"/>
</dbReference>
<name>A0A1H7VR36_9BACT</name>
<dbReference type="GO" id="GO:0016791">
    <property type="term" value="F:phosphatase activity"/>
    <property type="evidence" value="ECO:0007669"/>
    <property type="project" value="TreeGrafter"/>
</dbReference>
<evidence type="ECO:0000256" key="4">
    <source>
        <dbReference type="PIRSR" id="PIRSR000915-3"/>
    </source>
</evidence>
<feature type="active site" description="Proton donor" evidence="2">
    <location>
        <position position="38"/>
    </location>
</feature>
<evidence type="ECO:0000256" key="1">
    <source>
        <dbReference type="PIRNR" id="PIRNR000915"/>
    </source>
</evidence>
<dbReference type="OrthoDB" id="9810449at2"/>